<gene>
    <name evidence="2" type="ORF">H5410_061295</name>
</gene>
<accession>A0A9J5W7Q0</accession>
<dbReference type="AlphaFoldDB" id="A0A9J5W7Q0"/>
<dbReference type="EMBL" id="JACXVP010000012">
    <property type="protein sequence ID" value="KAG5571529.1"/>
    <property type="molecule type" value="Genomic_DNA"/>
</dbReference>
<feature type="compositionally biased region" description="Polar residues" evidence="1">
    <location>
        <begin position="54"/>
        <end position="67"/>
    </location>
</feature>
<proteinExistence type="predicted"/>
<name>A0A9J5W7Q0_SOLCO</name>
<evidence type="ECO:0000313" key="3">
    <source>
        <dbReference type="Proteomes" id="UP000824120"/>
    </source>
</evidence>
<organism evidence="2 3">
    <name type="scientific">Solanum commersonii</name>
    <name type="common">Commerson's wild potato</name>
    <name type="synonym">Commerson's nightshade</name>
    <dbReference type="NCBI Taxonomy" id="4109"/>
    <lineage>
        <taxon>Eukaryota</taxon>
        <taxon>Viridiplantae</taxon>
        <taxon>Streptophyta</taxon>
        <taxon>Embryophyta</taxon>
        <taxon>Tracheophyta</taxon>
        <taxon>Spermatophyta</taxon>
        <taxon>Magnoliopsida</taxon>
        <taxon>eudicotyledons</taxon>
        <taxon>Gunneridae</taxon>
        <taxon>Pentapetalae</taxon>
        <taxon>asterids</taxon>
        <taxon>lamiids</taxon>
        <taxon>Solanales</taxon>
        <taxon>Solanaceae</taxon>
        <taxon>Solanoideae</taxon>
        <taxon>Solaneae</taxon>
        <taxon>Solanum</taxon>
    </lineage>
</organism>
<feature type="region of interest" description="Disordered" evidence="1">
    <location>
        <begin position="24"/>
        <end position="67"/>
    </location>
</feature>
<reference evidence="2 3" key="1">
    <citation type="submission" date="2020-09" db="EMBL/GenBank/DDBJ databases">
        <title>De no assembly of potato wild relative species, Solanum commersonii.</title>
        <authorList>
            <person name="Cho K."/>
        </authorList>
    </citation>
    <scope>NUCLEOTIDE SEQUENCE [LARGE SCALE GENOMIC DNA]</scope>
    <source>
        <strain evidence="2">LZ3.2</strain>
        <tissue evidence="2">Leaf</tissue>
    </source>
</reference>
<evidence type="ECO:0000313" key="2">
    <source>
        <dbReference type="EMBL" id="KAG5571529.1"/>
    </source>
</evidence>
<dbReference type="Proteomes" id="UP000824120">
    <property type="component" value="Chromosome 12"/>
</dbReference>
<evidence type="ECO:0000256" key="1">
    <source>
        <dbReference type="SAM" id="MobiDB-lite"/>
    </source>
</evidence>
<protein>
    <submittedName>
        <fullName evidence="2">Uncharacterized protein</fullName>
    </submittedName>
</protein>
<feature type="compositionally biased region" description="Polar residues" evidence="1">
    <location>
        <begin position="24"/>
        <end position="44"/>
    </location>
</feature>
<keyword evidence="3" id="KW-1185">Reference proteome</keyword>
<comment type="caution">
    <text evidence="2">The sequence shown here is derived from an EMBL/GenBank/DDBJ whole genome shotgun (WGS) entry which is preliminary data.</text>
</comment>
<sequence>MTKFGKTKRSLTDLEDAMFETTCQTSLRDTTMGGSSGAHTSEMTPGTEARDQSDTPGTDAPTNGATV</sequence>